<dbReference type="AlphaFoldDB" id="A0A1G2CZH1"/>
<dbReference type="Proteomes" id="UP000177122">
    <property type="component" value="Unassembled WGS sequence"/>
</dbReference>
<sequence>MRIAFAVSVNVRVDARIAKRTSNVRVFDAHNLPPPSTSIVKETYLTIVSANISSDSEEKDRLAFHAAGETACTEAIAYFKEGYRVCDVFEPTILHFQIIP</sequence>
<evidence type="ECO:0000313" key="1">
    <source>
        <dbReference type="EMBL" id="OGZ05908.1"/>
    </source>
</evidence>
<proteinExistence type="predicted"/>
<organism evidence="1 2">
    <name type="scientific">Candidatus Lloydbacteria bacterium RIFCSPHIGHO2_01_FULL_49_22</name>
    <dbReference type="NCBI Taxonomy" id="1798658"/>
    <lineage>
        <taxon>Bacteria</taxon>
        <taxon>Candidatus Lloydiibacteriota</taxon>
    </lineage>
</organism>
<reference evidence="1 2" key="1">
    <citation type="journal article" date="2016" name="Nat. Commun.">
        <title>Thousands of microbial genomes shed light on interconnected biogeochemical processes in an aquifer system.</title>
        <authorList>
            <person name="Anantharaman K."/>
            <person name="Brown C.T."/>
            <person name="Hug L.A."/>
            <person name="Sharon I."/>
            <person name="Castelle C.J."/>
            <person name="Probst A.J."/>
            <person name="Thomas B.C."/>
            <person name="Singh A."/>
            <person name="Wilkins M.J."/>
            <person name="Karaoz U."/>
            <person name="Brodie E.L."/>
            <person name="Williams K.H."/>
            <person name="Hubbard S.S."/>
            <person name="Banfield J.F."/>
        </authorList>
    </citation>
    <scope>NUCLEOTIDE SEQUENCE [LARGE SCALE GENOMIC DNA]</scope>
</reference>
<evidence type="ECO:0000313" key="2">
    <source>
        <dbReference type="Proteomes" id="UP000177122"/>
    </source>
</evidence>
<gene>
    <name evidence="1" type="ORF">A2845_03855</name>
</gene>
<protein>
    <submittedName>
        <fullName evidence="1">Uncharacterized protein</fullName>
    </submittedName>
</protein>
<dbReference type="EMBL" id="MHLI01000006">
    <property type="protein sequence ID" value="OGZ05908.1"/>
    <property type="molecule type" value="Genomic_DNA"/>
</dbReference>
<comment type="caution">
    <text evidence="1">The sequence shown here is derived from an EMBL/GenBank/DDBJ whole genome shotgun (WGS) entry which is preliminary data.</text>
</comment>
<accession>A0A1G2CZH1</accession>
<name>A0A1G2CZH1_9BACT</name>